<keyword evidence="2" id="KW-1185">Reference proteome</keyword>
<accession>A0A6M2BVI9</accession>
<sequence length="145" mass="15184">MNKPALLFAAVGGAILVALFVALRPAPPAAPVAAGGDGSPAPSTPVAGSTALDTVPTTHEINWIVRDGHRLAGPERVTIHAGDIVEISIDSDRDDELHVHGYDLHLQVLANQPASLKFTADRAGRFDCELHHADLALGALEVEPR</sequence>
<evidence type="ECO:0000313" key="1">
    <source>
        <dbReference type="EMBL" id="NGY06265.1"/>
    </source>
</evidence>
<proteinExistence type="predicted"/>
<comment type="caution">
    <text evidence="1">The sequence shown here is derived from an EMBL/GenBank/DDBJ whole genome shotgun (WGS) entry which is preliminary data.</text>
</comment>
<dbReference type="Gene3D" id="2.60.40.420">
    <property type="entry name" value="Cupredoxins - blue copper proteins"/>
    <property type="match status" value="1"/>
</dbReference>
<protein>
    <recommendedName>
        <fullName evidence="3">EfeO-type cupredoxin-like domain-containing protein</fullName>
    </recommendedName>
</protein>
<gene>
    <name evidence="1" type="ORF">G7Y85_15945</name>
</gene>
<dbReference type="EMBL" id="JAAMOW010000008">
    <property type="protein sequence ID" value="NGY06265.1"/>
    <property type="molecule type" value="Genomic_DNA"/>
</dbReference>
<name>A0A6M2BVI9_9GAMM</name>
<dbReference type="Proteomes" id="UP000472676">
    <property type="component" value="Unassembled WGS sequence"/>
</dbReference>
<dbReference type="InterPro" id="IPR008972">
    <property type="entry name" value="Cupredoxin"/>
</dbReference>
<dbReference type="RefSeq" id="WP_166259417.1">
    <property type="nucleotide sequence ID" value="NZ_JAAMOW010000008.1"/>
</dbReference>
<reference evidence="1 2" key="1">
    <citation type="journal article" date="2014" name="Int. J. Syst. Evol. Microbiol.">
        <title>Solimonas terrae sp. nov., isolated from soil.</title>
        <authorList>
            <person name="Kim S.J."/>
            <person name="Moon J.Y."/>
            <person name="Weon H.Y."/>
            <person name="Ahn J.H."/>
            <person name="Chen W.M."/>
            <person name="Kwon S.W."/>
        </authorList>
    </citation>
    <scope>NUCLEOTIDE SEQUENCE [LARGE SCALE GENOMIC DNA]</scope>
    <source>
        <strain evidence="1 2">KIS83-12</strain>
    </source>
</reference>
<dbReference type="SUPFAM" id="SSF49503">
    <property type="entry name" value="Cupredoxins"/>
    <property type="match status" value="1"/>
</dbReference>
<evidence type="ECO:0000313" key="2">
    <source>
        <dbReference type="Proteomes" id="UP000472676"/>
    </source>
</evidence>
<evidence type="ECO:0008006" key="3">
    <source>
        <dbReference type="Google" id="ProtNLM"/>
    </source>
</evidence>
<dbReference type="AlphaFoldDB" id="A0A6M2BVI9"/>
<organism evidence="1 2">
    <name type="scientific">Solimonas terrae</name>
    <dbReference type="NCBI Taxonomy" id="1396819"/>
    <lineage>
        <taxon>Bacteria</taxon>
        <taxon>Pseudomonadati</taxon>
        <taxon>Pseudomonadota</taxon>
        <taxon>Gammaproteobacteria</taxon>
        <taxon>Nevskiales</taxon>
        <taxon>Nevskiaceae</taxon>
        <taxon>Solimonas</taxon>
    </lineage>
</organism>